<dbReference type="GO" id="GO:0004519">
    <property type="term" value="F:endonuclease activity"/>
    <property type="evidence" value="ECO:0007669"/>
    <property type="project" value="UniProtKB-KW"/>
</dbReference>
<dbReference type="RefSeq" id="WP_119669276.1">
    <property type="nucleotide sequence ID" value="NZ_QXED01000005.1"/>
</dbReference>
<keyword evidence="3" id="KW-1185">Reference proteome</keyword>
<name>A0A418M6H6_9BACT</name>
<protein>
    <submittedName>
        <fullName evidence="2">Uma2 family endonuclease</fullName>
    </submittedName>
</protein>
<dbReference type="OrthoDB" id="943224at2"/>
<sequence>MEAVTLKLPDALEEDALLRLPATWDEYHSLVDTSPYTVQFLNDEIIVGQATRQHESLVIVLAVLLSNYFTDRVGYDVLGSNIKIAIPNQAGDFNADLSVVKEPVEYGTTPGGRPSTVRIQNPEIIVEVLSKSTRRFDLMEKLTYYKLIPSLQYMLFVDQDRPFASVYSRTNVPDEWLNHDYRSLDSVVRLGALELPMQAIYRKTDFTTP</sequence>
<dbReference type="Proteomes" id="UP000283523">
    <property type="component" value="Unassembled WGS sequence"/>
</dbReference>
<dbReference type="AlphaFoldDB" id="A0A418M6H6"/>
<dbReference type="Gene3D" id="3.90.1570.10">
    <property type="entry name" value="tt1808, chain A"/>
    <property type="match status" value="1"/>
</dbReference>
<dbReference type="SUPFAM" id="SSF52980">
    <property type="entry name" value="Restriction endonuclease-like"/>
    <property type="match status" value="1"/>
</dbReference>
<accession>A0A418M6H6</accession>
<evidence type="ECO:0000259" key="1">
    <source>
        <dbReference type="Pfam" id="PF05685"/>
    </source>
</evidence>
<dbReference type="PANTHER" id="PTHR36558">
    <property type="entry name" value="GLR1098 PROTEIN"/>
    <property type="match status" value="1"/>
</dbReference>
<keyword evidence="2" id="KW-0378">Hydrolase</keyword>
<gene>
    <name evidence="2" type="ORF">DYU11_18960</name>
</gene>
<comment type="caution">
    <text evidence="2">The sequence shown here is derived from an EMBL/GenBank/DDBJ whole genome shotgun (WGS) entry which is preliminary data.</text>
</comment>
<dbReference type="EMBL" id="QXED01000005">
    <property type="protein sequence ID" value="RIV21483.1"/>
    <property type="molecule type" value="Genomic_DNA"/>
</dbReference>
<dbReference type="InterPro" id="IPR008538">
    <property type="entry name" value="Uma2"/>
</dbReference>
<dbReference type="PANTHER" id="PTHR36558:SF1">
    <property type="entry name" value="RESTRICTION ENDONUCLEASE DOMAIN-CONTAINING PROTEIN-RELATED"/>
    <property type="match status" value="1"/>
</dbReference>
<evidence type="ECO:0000313" key="3">
    <source>
        <dbReference type="Proteomes" id="UP000283523"/>
    </source>
</evidence>
<reference evidence="2 3" key="1">
    <citation type="submission" date="2018-08" db="EMBL/GenBank/DDBJ databases">
        <title>Fibrisoma montanum sp. nov., isolated from Danxia mountain soil.</title>
        <authorList>
            <person name="Huang Y."/>
        </authorList>
    </citation>
    <scope>NUCLEOTIDE SEQUENCE [LARGE SCALE GENOMIC DNA]</scope>
    <source>
        <strain evidence="2 3">HYT19</strain>
    </source>
</reference>
<dbReference type="InterPro" id="IPR011335">
    <property type="entry name" value="Restrct_endonuc-II-like"/>
</dbReference>
<proteinExistence type="predicted"/>
<keyword evidence="2" id="KW-0540">Nuclease</keyword>
<organism evidence="2 3">
    <name type="scientific">Fibrisoma montanum</name>
    <dbReference type="NCBI Taxonomy" id="2305895"/>
    <lineage>
        <taxon>Bacteria</taxon>
        <taxon>Pseudomonadati</taxon>
        <taxon>Bacteroidota</taxon>
        <taxon>Cytophagia</taxon>
        <taxon>Cytophagales</taxon>
        <taxon>Spirosomataceae</taxon>
        <taxon>Fibrisoma</taxon>
    </lineage>
</organism>
<dbReference type="InterPro" id="IPR012296">
    <property type="entry name" value="Nuclease_put_TT1808"/>
</dbReference>
<dbReference type="Pfam" id="PF05685">
    <property type="entry name" value="Uma2"/>
    <property type="match status" value="1"/>
</dbReference>
<dbReference type="CDD" id="cd06260">
    <property type="entry name" value="DUF820-like"/>
    <property type="match status" value="1"/>
</dbReference>
<keyword evidence="2" id="KW-0255">Endonuclease</keyword>
<evidence type="ECO:0000313" key="2">
    <source>
        <dbReference type="EMBL" id="RIV21483.1"/>
    </source>
</evidence>
<feature type="domain" description="Putative restriction endonuclease" evidence="1">
    <location>
        <begin position="24"/>
        <end position="188"/>
    </location>
</feature>